<feature type="region of interest" description="Disordered" evidence="1">
    <location>
        <begin position="301"/>
        <end position="445"/>
    </location>
</feature>
<accession>A0ABT6HZK8</accession>
<dbReference type="EMBL" id="JARWBG010000113">
    <property type="protein sequence ID" value="MDH2394122.1"/>
    <property type="molecule type" value="Genomic_DNA"/>
</dbReference>
<proteinExistence type="predicted"/>
<dbReference type="Proteomes" id="UP001223144">
    <property type="component" value="Unassembled WGS sequence"/>
</dbReference>
<evidence type="ECO:0000256" key="1">
    <source>
        <dbReference type="SAM" id="MobiDB-lite"/>
    </source>
</evidence>
<keyword evidence="3" id="KW-1185">Reference proteome</keyword>
<feature type="compositionally biased region" description="Low complexity" evidence="1">
    <location>
        <begin position="364"/>
        <end position="386"/>
    </location>
</feature>
<name>A0ABT6HZK8_9ACTN</name>
<evidence type="ECO:0000313" key="3">
    <source>
        <dbReference type="Proteomes" id="UP001223144"/>
    </source>
</evidence>
<dbReference type="PROSITE" id="PS51257">
    <property type="entry name" value="PROKAR_LIPOPROTEIN"/>
    <property type="match status" value="1"/>
</dbReference>
<protein>
    <submittedName>
        <fullName evidence="2">Uncharacterized protein</fullName>
    </submittedName>
</protein>
<reference evidence="2 3" key="1">
    <citation type="submission" date="2023-04" db="EMBL/GenBank/DDBJ databases">
        <title>Streptomyces chengmaiensis sp. nov. isolated from the stem of mangrove plant in Hainan.</title>
        <authorList>
            <person name="Huang X."/>
            <person name="Zhou S."/>
            <person name="Chu X."/>
            <person name="Xie Y."/>
            <person name="Lin Y."/>
        </authorList>
    </citation>
    <scope>NUCLEOTIDE SEQUENCE [LARGE SCALE GENOMIC DNA]</scope>
    <source>
        <strain evidence="2 3">HNM0663</strain>
    </source>
</reference>
<sequence length="445" mass="46836">MHRLDEEVDQIVFRWDSDNASSNTGFGPVAFSCEPGQANGVFRRVAAMLRATGEETLPALIRIEHDDRALLVHRRPWRDELGRTNAVCHALLGSSRVLDAGDCLGLHRWSWHGGDLDPGGVRGRLDRVRAGDLLRSAEAGTRRLARGLAETQEELTGVVAQSLRHPRHRLTLLDGRGGDSACRVLWGMYGIFGALRSNGWTFATHDTAESTDLRFVFVRRWPAGAAQDSVRLRVDPLDHVRDRAHEVAEGLVRHHLNGAARGADGELAVGEALCAARERLGDGASGGVLDIASWALSELDRASGMSRRRDPEPPAAAPGRERGADGDPPRAPSDAPPFAEDAQPVGPAPGGRGPDPRAADDLRGIPPGSTPPGAAAPEPYPGAQGARATAGVPYADASRDHMSAAPDPGDVPHSGAPPGPNGGREAGSGPVSVDRAGELGPRAGG</sequence>
<gene>
    <name evidence="2" type="ORF">QCN29_36425</name>
</gene>
<comment type="caution">
    <text evidence="2">The sequence shown here is derived from an EMBL/GenBank/DDBJ whole genome shotgun (WGS) entry which is preliminary data.</text>
</comment>
<evidence type="ECO:0000313" key="2">
    <source>
        <dbReference type="EMBL" id="MDH2394122.1"/>
    </source>
</evidence>
<feature type="compositionally biased region" description="Basic and acidic residues" evidence="1">
    <location>
        <begin position="319"/>
        <end position="328"/>
    </location>
</feature>
<feature type="non-terminal residue" evidence="2">
    <location>
        <position position="445"/>
    </location>
</feature>
<organism evidence="2 3">
    <name type="scientific">Streptomyces chengmaiensis</name>
    <dbReference type="NCBI Taxonomy" id="3040919"/>
    <lineage>
        <taxon>Bacteria</taxon>
        <taxon>Bacillati</taxon>
        <taxon>Actinomycetota</taxon>
        <taxon>Actinomycetes</taxon>
        <taxon>Kitasatosporales</taxon>
        <taxon>Streptomycetaceae</taxon>
        <taxon>Streptomyces</taxon>
    </lineage>
</organism>
<feature type="compositionally biased region" description="Basic and acidic residues" evidence="1">
    <location>
        <begin position="354"/>
        <end position="363"/>
    </location>
</feature>